<proteinExistence type="predicted"/>
<evidence type="ECO:0000256" key="1">
    <source>
        <dbReference type="SAM" id="MobiDB-lite"/>
    </source>
</evidence>
<sequence>ENPRPSRHRRRRSIRYVDGNHALSAIADPFAAAEVLEEPPPPSLRTSRSPSGHRGKGSPRPPSSSERGMTPGRSSSGLPPPPTLPAEGEIPGPVSSSLCSAMLCREAGGGGWVDEQRGKIRCRRSVLPVDSLDASWWSERS</sequence>
<evidence type="ECO:0000313" key="2">
    <source>
        <dbReference type="EnsemblPlants" id="AET5Gv20134300.9"/>
    </source>
</evidence>
<accession>A0A453JNL7</accession>
<dbReference type="Proteomes" id="UP000015105">
    <property type="component" value="Chromosome 5D"/>
</dbReference>
<feature type="compositionally biased region" description="Basic residues" evidence="1">
    <location>
        <begin position="1"/>
        <end position="14"/>
    </location>
</feature>
<dbReference type="Gramene" id="AET5Gv20134300.8">
    <property type="protein sequence ID" value="AET5Gv20134300.8"/>
    <property type="gene ID" value="AET5Gv20134300"/>
</dbReference>
<dbReference type="Gramene" id="AET5Gv20134300.9">
    <property type="protein sequence ID" value="AET5Gv20134300.9"/>
    <property type="gene ID" value="AET5Gv20134300"/>
</dbReference>
<name>A0A453JNL7_AEGTS</name>
<dbReference type="EnsemblPlants" id="AET5Gv20134300.9">
    <property type="protein sequence ID" value="AET5Gv20134300.9"/>
    <property type="gene ID" value="AET5Gv20134300"/>
</dbReference>
<reference evidence="2" key="4">
    <citation type="submission" date="2019-03" db="UniProtKB">
        <authorList>
            <consortium name="EnsemblPlants"/>
        </authorList>
    </citation>
    <scope>IDENTIFICATION</scope>
</reference>
<organism evidence="2 3">
    <name type="scientific">Aegilops tauschii subsp. strangulata</name>
    <name type="common">Goatgrass</name>
    <dbReference type="NCBI Taxonomy" id="200361"/>
    <lineage>
        <taxon>Eukaryota</taxon>
        <taxon>Viridiplantae</taxon>
        <taxon>Streptophyta</taxon>
        <taxon>Embryophyta</taxon>
        <taxon>Tracheophyta</taxon>
        <taxon>Spermatophyta</taxon>
        <taxon>Magnoliopsida</taxon>
        <taxon>Liliopsida</taxon>
        <taxon>Poales</taxon>
        <taxon>Poaceae</taxon>
        <taxon>BOP clade</taxon>
        <taxon>Pooideae</taxon>
        <taxon>Triticodae</taxon>
        <taxon>Triticeae</taxon>
        <taxon>Triticinae</taxon>
        <taxon>Aegilops</taxon>
    </lineage>
</organism>
<dbReference type="AlphaFoldDB" id="A0A453JNL7"/>
<feature type="compositionally biased region" description="Low complexity" evidence="1">
    <location>
        <begin position="63"/>
        <end position="77"/>
    </location>
</feature>
<evidence type="ECO:0000313" key="3">
    <source>
        <dbReference type="Proteomes" id="UP000015105"/>
    </source>
</evidence>
<dbReference type="EnsemblPlants" id="AET5Gv20134300.8">
    <property type="protein sequence ID" value="AET5Gv20134300.8"/>
    <property type="gene ID" value="AET5Gv20134300"/>
</dbReference>
<feature type="region of interest" description="Disordered" evidence="1">
    <location>
        <begin position="1"/>
        <end position="96"/>
    </location>
</feature>
<reference evidence="3" key="1">
    <citation type="journal article" date="2014" name="Science">
        <title>Ancient hybridizations among the ancestral genomes of bread wheat.</title>
        <authorList>
            <consortium name="International Wheat Genome Sequencing Consortium,"/>
            <person name="Marcussen T."/>
            <person name="Sandve S.R."/>
            <person name="Heier L."/>
            <person name="Spannagl M."/>
            <person name="Pfeifer M."/>
            <person name="Jakobsen K.S."/>
            <person name="Wulff B.B."/>
            <person name="Steuernagel B."/>
            <person name="Mayer K.F."/>
            <person name="Olsen O.A."/>
        </authorList>
    </citation>
    <scope>NUCLEOTIDE SEQUENCE [LARGE SCALE GENOMIC DNA]</scope>
    <source>
        <strain evidence="3">cv. AL8/78</strain>
    </source>
</reference>
<keyword evidence="3" id="KW-1185">Reference proteome</keyword>
<reference evidence="3" key="2">
    <citation type="journal article" date="2017" name="Nat. Plants">
        <title>The Aegilops tauschii genome reveals multiple impacts of transposons.</title>
        <authorList>
            <person name="Zhao G."/>
            <person name="Zou C."/>
            <person name="Li K."/>
            <person name="Wang K."/>
            <person name="Li T."/>
            <person name="Gao L."/>
            <person name="Zhang X."/>
            <person name="Wang H."/>
            <person name="Yang Z."/>
            <person name="Liu X."/>
            <person name="Jiang W."/>
            <person name="Mao L."/>
            <person name="Kong X."/>
            <person name="Jiao Y."/>
            <person name="Jia J."/>
        </authorList>
    </citation>
    <scope>NUCLEOTIDE SEQUENCE [LARGE SCALE GENOMIC DNA]</scope>
    <source>
        <strain evidence="3">cv. AL8/78</strain>
    </source>
</reference>
<reference evidence="2" key="3">
    <citation type="journal article" date="2017" name="Nature">
        <title>Genome sequence of the progenitor of the wheat D genome Aegilops tauschii.</title>
        <authorList>
            <person name="Luo M.C."/>
            <person name="Gu Y.Q."/>
            <person name="Puiu D."/>
            <person name="Wang H."/>
            <person name="Twardziok S.O."/>
            <person name="Deal K.R."/>
            <person name="Huo N."/>
            <person name="Zhu T."/>
            <person name="Wang L."/>
            <person name="Wang Y."/>
            <person name="McGuire P.E."/>
            <person name="Liu S."/>
            <person name="Long H."/>
            <person name="Ramasamy R.K."/>
            <person name="Rodriguez J.C."/>
            <person name="Van S.L."/>
            <person name="Yuan L."/>
            <person name="Wang Z."/>
            <person name="Xia Z."/>
            <person name="Xiao L."/>
            <person name="Anderson O.D."/>
            <person name="Ouyang S."/>
            <person name="Liang Y."/>
            <person name="Zimin A.V."/>
            <person name="Pertea G."/>
            <person name="Qi P."/>
            <person name="Bennetzen J.L."/>
            <person name="Dai X."/>
            <person name="Dawson M.W."/>
            <person name="Muller H.G."/>
            <person name="Kugler K."/>
            <person name="Rivarola-Duarte L."/>
            <person name="Spannagl M."/>
            <person name="Mayer K.F.X."/>
            <person name="Lu F.H."/>
            <person name="Bevan M.W."/>
            <person name="Leroy P."/>
            <person name="Li P."/>
            <person name="You F.M."/>
            <person name="Sun Q."/>
            <person name="Liu Z."/>
            <person name="Lyons E."/>
            <person name="Wicker T."/>
            <person name="Salzberg S.L."/>
            <person name="Devos K.M."/>
            <person name="Dvorak J."/>
        </authorList>
    </citation>
    <scope>NUCLEOTIDE SEQUENCE [LARGE SCALE GENOMIC DNA]</scope>
    <source>
        <strain evidence="2">cv. AL8/78</strain>
    </source>
</reference>
<protein>
    <submittedName>
        <fullName evidence="2">Uncharacterized protein</fullName>
    </submittedName>
</protein>
<reference evidence="2" key="5">
    <citation type="journal article" date="2021" name="G3 (Bethesda)">
        <title>Aegilops tauschii genome assembly Aet v5.0 features greater sequence contiguity and improved annotation.</title>
        <authorList>
            <person name="Wang L."/>
            <person name="Zhu T."/>
            <person name="Rodriguez J.C."/>
            <person name="Deal K.R."/>
            <person name="Dubcovsky J."/>
            <person name="McGuire P.E."/>
            <person name="Lux T."/>
            <person name="Spannagl M."/>
            <person name="Mayer K.F.X."/>
            <person name="Baldrich P."/>
            <person name="Meyers B.C."/>
            <person name="Huo N."/>
            <person name="Gu Y.Q."/>
            <person name="Zhou H."/>
            <person name="Devos K.M."/>
            <person name="Bennetzen J.L."/>
            <person name="Unver T."/>
            <person name="Budak H."/>
            <person name="Gulick P.J."/>
            <person name="Galiba G."/>
            <person name="Kalapos B."/>
            <person name="Nelson D.R."/>
            <person name="Li P."/>
            <person name="You F.M."/>
            <person name="Luo M.C."/>
            <person name="Dvorak J."/>
        </authorList>
    </citation>
    <scope>NUCLEOTIDE SEQUENCE [LARGE SCALE GENOMIC DNA]</scope>
    <source>
        <strain evidence="2">cv. AL8/78</strain>
    </source>
</reference>